<keyword evidence="9" id="KW-1185">Reference proteome</keyword>
<dbReference type="InterPro" id="IPR001841">
    <property type="entry name" value="Znf_RING"/>
</dbReference>
<evidence type="ECO:0000256" key="4">
    <source>
        <dbReference type="PROSITE-ProRule" id="PRU00175"/>
    </source>
</evidence>
<dbReference type="Pfam" id="PF13445">
    <property type="entry name" value="zf-RING_UBOX"/>
    <property type="match status" value="1"/>
</dbReference>
<protein>
    <recommendedName>
        <fullName evidence="7">RING-type domain-containing protein</fullName>
    </recommendedName>
</protein>
<dbReference type="PROSITE" id="PS50089">
    <property type="entry name" value="ZF_RING_2"/>
    <property type="match status" value="1"/>
</dbReference>
<dbReference type="AlphaFoldDB" id="A0A4X2L9S2"/>
<dbReference type="GeneID" id="114049266"/>
<reference evidence="8" key="2">
    <citation type="submission" date="2025-08" db="UniProtKB">
        <authorList>
            <consortium name="Ensembl"/>
        </authorList>
    </citation>
    <scope>IDENTIFICATION</scope>
</reference>
<dbReference type="Gene3D" id="3.30.40.10">
    <property type="entry name" value="Zinc/RING finger domain, C3HC4 (zinc finger)"/>
    <property type="match status" value="1"/>
</dbReference>
<feature type="compositionally biased region" description="Polar residues" evidence="6">
    <location>
        <begin position="916"/>
        <end position="926"/>
    </location>
</feature>
<dbReference type="Gene3D" id="3.30.160.60">
    <property type="entry name" value="Classic Zinc Finger"/>
    <property type="match status" value="1"/>
</dbReference>
<feature type="domain" description="RING-type" evidence="7">
    <location>
        <begin position="13"/>
        <end position="54"/>
    </location>
</feature>
<keyword evidence="2 4" id="KW-0863">Zinc-finger</keyword>
<dbReference type="InterPro" id="IPR017907">
    <property type="entry name" value="Znf_RING_CS"/>
</dbReference>
<dbReference type="Proteomes" id="UP000314987">
    <property type="component" value="Unassembled WGS sequence"/>
</dbReference>
<evidence type="ECO:0000256" key="6">
    <source>
        <dbReference type="SAM" id="MobiDB-lite"/>
    </source>
</evidence>
<reference evidence="9" key="1">
    <citation type="submission" date="2018-12" db="EMBL/GenBank/DDBJ databases">
        <authorList>
            <person name="Yazar S."/>
        </authorList>
    </citation>
    <scope>NUCLEOTIDE SEQUENCE [LARGE SCALE GENOMIC DNA]</scope>
</reference>
<organism evidence="8 9">
    <name type="scientific">Vombatus ursinus</name>
    <name type="common">Common wombat</name>
    <dbReference type="NCBI Taxonomy" id="29139"/>
    <lineage>
        <taxon>Eukaryota</taxon>
        <taxon>Metazoa</taxon>
        <taxon>Chordata</taxon>
        <taxon>Craniata</taxon>
        <taxon>Vertebrata</taxon>
        <taxon>Euteleostomi</taxon>
        <taxon>Mammalia</taxon>
        <taxon>Metatheria</taxon>
        <taxon>Diprotodontia</taxon>
        <taxon>Vombatidae</taxon>
        <taxon>Vombatus</taxon>
    </lineage>
</organism>
<name>A0A4X2L9S2_VOMUR</name>
<dbReference type="RefSeq" id="XP_027726304.1">
    <property type="nucleotide sequence ID" value="XM_027870503.1"/>
</dbReference>
<feature type="region of interest" description="Disordered" evidence="6">
    <location>
        <begin position="86"/>
        <end position="106"/>
    </location>
</feature>
<dbReference type="FunFam" id="3.30.40.10:FF:000438">
    <property type="entry name" value="Bloodthirsty-related gene family, member 25"/>
    <property type="match status" value="1"/>
</dbReference>
<proteinExistence type="predicted"/>
<reference evidence="8" key="3">
    <citation type="submission" date="2025-09" db="UniProtKB">
        <authorList>
            <consortium name="Ensembl"/>
        </authorList>
    </citation>
    <scope>IDENTIFICATION</scope>
</reference>
<evidence type="ECO:0000259" key="7">
    <source>
        <dbReference type="PROSITE" id="PS50089"/>
    </source>
</evidence>
<evidence type="ECO:0000313" key="8">
    <source>
        <dbReference type="Ensembl" id="ENSVURP00010017772.1"/>
    </source>
</evidence>
<keyword evidence="1" id="KW-0479">Metal-binding</keyword>
<dbReference type="InterPro" id="IPR013083">
    <property type="entry name" value="Znf_RING/FYVE/PHD"/>
</dbReference>
<dbReference type="InterPro" id="IPR051051">
    <property type="entry name" value="E3_ubiq-ligase_TRIM/RNF"/>
</dbReference>
<gene>
    <name evidence="8" type="primary">LOC114049266</name>
</gene>
<dbReference type="Gene3D" id="4.10.830.40">
    <property type="match status" value="1"/>
</dbReference>
<dbReference type="SUPFAM" id="SSF57850">
    <property type="entry name" value="RING/U-box"/>
    <property type="match status" value="1"/>
</dbReference>
<dbReference type="SMART" id="SM00184">
    <property type="entry name" value="RING"/>
    <property type="match status" value="1"/>
</dbReference>
<dbReference type="PROSITE" id="PS00518">
    <property type="entry name" value="ZF_RING_1"/>
    <property type="match status" value="1"/>
</dbReference>
<feature type="coiled-coil region" evidence="5">
    <location>
        <begin position="249"/>
        <end position="312"/>
    </location>
</feature>
<sequence length="966" mass="101891">MAELQPLADELTCSICLEIFQQPVTTPCGHNFCSPCLDKTWTGQSFQFYCPQCRARFQKRPQLKKNTVLCAVVGQLQQVKNRWDLGQSHSASQDGEPLDPQSRKGDQEKDEAVGIVACDYCLQTPAAKTCFTCMASFCQEHLRPHLDNPTFHGHELQSPVGDLARRKCPEHGRLREFFCSQHGVSICCICLVGHKTCSPVALDVARTELKSKMKQKLTIIYDHINMASSALRDVKLKQRAVQDTAARKMDLLKHEYEEMKALIESEEKSSLRKLKEEEKRVLDKYDHMHQVLLKKKGEIESMKEEIELLLTKSDEIAFLEKASNLVTKAVNVPKNELNLEMIHSVFQKAVSLKEALKNTINFLQEKKTEEATISEYQLHGEQAKHSYTNVSVSLMPEGDIPEPKPQRQQQEKSGITDEKTPFSSPAAPLASGAKPLLDSVEKMQSSPSPAALTDPAGAASAEVPSPLKPASPPIATGPSESAPAAATSSSSFPTSCMLASLATLLRTTTSQASPAPVSDNSVKPLLTTSPKPSLFGMLSTPPLTSTAPTSAAASVSPPSTSMFKAILGASPKMESEASLPAVPSARAPVSCSSVLPTAPTTSTATFKPIFDSMDPITSVPLDSVSPFLKQPSSVASTTAVTTTVLAPLFSILGSVQSPAASATPATTSSSGTTDSGSKPTFSFGLSSLASTVASAPPTTTTTTTPSLSQPFLFGVAPTSGASCTPSTGFMFQFNKPAATATTTTAVMTTTSFSSTLSFGGSVAPNLALPQLAFGMTKPPTSFVTPASTQPAFGSTNSVFSFGMTTPSSFGATTQTTSSGTSSSVFSSVTLAPFTFGSSSTVTFSFRASQSGAANTTTPSGGSLNQNSLGAPSQSTPFAFSLANTTKKKPVFGGTSTPTFEQKAPAPGAGTVDSGLSFGTPTTSAQSFAGAGPSFKSSTPLFSFRAGSKTPGPRQQLKAQKQHNQKK</sequence>
<dbReference type="STRING" id="29139.ENSVURP00010017772"/>
<dbReference type="InterPro" id="IPR027370">
    <property type="entry name" value="Znf-RING_euk"/>
</dbReference>
<dbReference type="GeneTree" id="ENSGT00940000160741"/>
<dbReference type="OrthoDB" id="6510268at2759"/>
<dbReference type="GO" id="GO:0008270">
    <property type="term" value="F:zinc ion binding"/>
    <property type="evidence" value="ECO:0007669"/>
    <property type="project" value="UniProtKB-KW"/>
</dbReference>
<evidence type="ECO:0000256" key="3">
    <source>
        <dbReference type="ARBA" id="ARBA00022833"/>
    </source>
</evidence>
<dbReference type="CDD" id="cd19776">
    <property type="entry name" value="Bbox2_TRIM25_C-IV"/>
    <property type="match status" value="1"/>
</dbReference>
<dbReference type="Ensembl" id="ENSVURT00010020193.1">
    <property type="protein sequence ID" value="ENSVURP00010017772.1"/>
    <property type="gene ID" value="ENSVURG00010013590.1"/>
</dbReference>
<evidence type="ECO:0000313" key="9">
    <source>
        <dbReference type="Proteomes" id="UP000314987"/>
    </source>
</evidence>
<dbReference type="PANTHER" id="PTHR25465">
    <property type="entry name" value="B-BOX DOMAIN CONTAINING"/>
    <property type="match status" value="1"/>
</dbReference>
<accession>A0A4X2L9S2</accession>
<dbReference type="OMA" id="TSDRPAC"/>
<feature type="region of interest" description="Disordered" evidence="6">
    <location>
        <begin position="890"/>
        <end position="966"/>
    </location>
</feature>
<dbReference type="CDD" id="cd16597">
    <property type="entry name" value="RING-HC_TRIM25_C-IV"/>
    <property type="match status" value="1"/>
</dbReference>
<dbReference type="SUPFAM" id="SSF57845">
    <property type="entry name" value="B-box zinc-binding domain"/>
    <property type="match status" value="1"/>
</dbReference>
<feature type="region of interest" description="Disordered" evidence="6">
    <location>
        <begin position="393"/>
        <end position="491"/>
    </location>
</feature>
<evidence type="ECO:0000256" key="5">
    <source>
        <dbReference type="SAM" id="Coils"/>
    </source>
</evidence>
<dbReference type="PANTHER" id="PTHR25465:SF77">
    <property type="entry name" value="E3 UBIQUITIN_ISG15 LIGASE TRIM25"/>
    <property type="match status" value="1"/>
</dbReference>
<evidence type="ECO:0000256" key="2">
    <source>
        <dbReference type="ARBA" id="ARBA00022771"/>
    </source>
</evidence>
<feature type="compositionally biased region" description="Low complexity" evidence="6">
    <location>
        <begin position="476"/>
        <end position="491"/>
    </location>
</feature>
<feature type="region of interest" description="Disordered" evidence="6">
    <location>
        <begin position="850"/>
        <end position="875"/>
    </location>
</feature>
<keyword evidence="5" id="KW-0175">Coiled coil</keyword>
<keyword evidence="3" id="KW-0862">Zinc</keyword>
<evidence type="ECO:0000256" key="1">
    <source>
        <dbReference type="ARBA" id="ARBA00022723"/>
    </source>
</evidence>